<gene>
    <name evidence="2" type="ORF">K443DRAFT_10869</name>
</gene>
<accession>A0A0C9X4B6</accession>
<proteinExistence type="predicted"/>
<dbReference type="OrthoDB" id="3126197at2759"/>
<name>A0A0C9X4B6_9AGAR</name>
<evidence type="ECO:0000313" key="3">
    <source>
        <dbReference type="Proteomes" id="UP000054477"/>
    </source>
</evidence>
<keyword evidence="3" id="KW-1185">Reference proteome</keyword>
<feature type="non-terminal residue" evidence="2">
    <location>
        <position position="224"/>
    </location>
</feature>
<protein>
    <submittedName>
        <fullName evidence="2">Uncharacterized protein</fullName>
    </submittedName>
</protein>
<evidence type="ECO:0000313" key="2">
    <source>
        <dbReference type="EMBL" id="KIJ96123.1"/>
    </source>
</evidence>
<dbReference type="AlphaFoldDB" id="A0A0C9X4B6"/>
<dbReference type="STRING" id="1095629.A0A0C9X4B6"/>
<sequence length="224" mass="24319">MNPPSSGAVMVTSKPLPAIPTTTLSVGARAHRSRLIRHILSQTQEPGVESRRDGWAYVLEEVLDDLGDAIARGEWFSGIKQRRSLKRERLEKKAQAEKKDAESERKTTEKSKDKKEGSATSTVIEAAEVVKPATATQSPVDILKDIRSLASNRLLPVSTGSPPSCLVLCVVPHGGRTPLPAEDSGFDVVPANIGCSFSTGTYLLHVTDSDELTTTILYGLREWE</sequence>
<dbReference type="HOGENOM" id="CLU_1237589_0_0_1"/>
<reference evidence="3" key="2">
    <citation type="submission" date="2015-01" db="EMBL/GenBank/DDBJ databases">
        <title>Evolutionary Origins and Diversification of the Mycorrhizal Mutualists.</title>
        <authorList>
            <consortium name="DOE Joint Genome Institute"/>
            <consortium name="Mycorrhizal Genomics Consortium"/>
            <person name="Kohler A."/>
            <person name="Kuo A."/>
            <person name="Nagy L.G."/>
            <person name="Floudas D."/>
            <person name="Copeland A."/>
            <person name="Barry K.W."/>
            <person name="Cichocki N."/>
            <person name="Veneault-Fourrey C."/>
            <person name="LaButti K."/>
            <person name="Lindquist E.A."/>
            <person name="Lipzen A."/>
            <person name="Lundell T."/>
            <person name="Morin E."/>
            <person name="Murat C."/>
            <person name="Riley R."/>
            <person name="Ohm R."/>
            <person name="Sun H."/>
            <person name="Tunlid A."/>
            <person name="Henrissat B."/>
            <person name="Grigoriev I.V."/>
            <person name="Hibbett D.S."/>
            <person name="Martin F."/>
        </authorList>
    </citation>
    <scope>NUCLEOTIDE SEQUENCE [LARGE SCALE GENOMIC DNA]</scope>
    <source>
        <strain evidence="3">LaAM-08-1</strain>
    </source>
</reference>
<dbReference type="EMBL" id="KN838732">
    <property type="protein sequence ID" value="KIJ96123.1"/>
    <property type="molecule type" value="Genomic_DNA"/>
</dbReference>
<feature type="compositionally biased region" description="Basic and acidic residues" evidence="1">
    <location>
        <begin position="87"/>
        <end position="117"/>
    </location>
</feature>
<evidence type="ECO:0000256" key="1">
    <source>
        <dbReference type="SAM" id="MobiDB-lite"/>
    </source>
</evidence>
<dbReference type="Proteomes" id="UP000054477">
    <property type="component" value="Unassembled WGS sequence"/>
</dbReference>
<feature type="region of interest" description="Disordered" evidence="1">
    <location>
        <begin position="86"/>
        <end position="121"/>
    </location>
</feature>
<organism evidence="2 3">
    <name type="scientific">Laccaria amethystina LaAM-08-1</name>
    <dbReference type="NCBI Taxonomy" id="1095629"/>
    <lineage>
        <taxon>Eukaryota</taxon>
        <taxon>Fungi</taxon>
        <taxon>Dikarya</taxon>
        <taxon>Basidiomycota</taxon>
        <taxon>Agaricomycotina</taxon>
        <taxon>Agaricomycetes</taxon>
        <taxon>Agaricomycetidae</taxon>
        <taxon>Agaricales</taxon>
        <taxon>Agaricineae</taxon>
        <taxon>Hydnangiaceae</taxon>
        <taxon>Laccaria</taxon>
    </lineage>
</organism>
<reference evidence="2 3" key="1">
    <citation type="submission" date="2014-04" db="EMBL/GenBank/DDBJ databases">
        <authorList>
            <consortium name="DOE Joint Genome Institute"/>
            <person name="Kuo A."/>
            <person name="Kohler A."/>
            <person name="Nagy L.G."/>
            <person name="Floudas D."/>
            <person name="Copeland A."/>
            <person name="Barry K.W."/>
            <person name="Cichocki N."/>
            <person name="Veneault-Fourrey C."/>
            <person name="LaButti K."/>
            <person name="Lindquist E.A."/>
            <person name="Lipzen A."/>
            <person name="Lundell T."/>
            <person name="Morin E."/>
            <person name="Murat C."/>
            <person name="Sun H."/>
            <person name="Tunlid A."/>
            <person name="Henrissat B."/>
            <person name="Grigoriev I.V."/>
            <person name="Hibbett D.S."/>
            <person name="Martin F."/>
            <person name="Nordberg H.P."/>
            <person name="Cantor M.N."/>
            <person name="Hua S.X."/>
        </authorList>
    </citation>
    <scope>NUCLEOTIDE SEQUENCE [LARGE SCALE GENOMIC DNA]</scope>
    <source>
        <strain evidence="2 3">LaAM-08-1</strain>
    </source>
</reference>